<comment type="caution">
    <text evidence="1">The sequence shown here is derived from an EMBL/GenBank/DDBJ whole genome shotgun (WGS) entry which is preliminary data.</text>
</comment>
<dbReference type="AlphaFoldDB" id="A0A1J8QKD1"/>
<evidence type="ECO:0000313" key="1">
    <source>
        <dbReference type="EMBL" id="OJA12236.1"/>
    </source>
</evidence>
<accession>A0A1J8QKD1</accession>
<protein>
    <submittedName>
        <fullName evidence="1">Uncharacterized protein</fullName>
    </submittedName>
</protein>
<evidence type="ECO:0000313" key="2">
    <source>
        <dbReference type="Proteomes" id="UP000183567"/>
    </source>
</evidence>
<reference evidence="1 2" key="1">
    <citation type="submission" date="2016-03" db="EMBL/GenBank/DDBJ databases">
        <title>Comparative genomics of the ectomycorrhizal sister species Rhizopogon vinicolor and Rhizopogon vesiculosus (Basidiomycota: Boletales) reveals a divergence of the mating type B locus.</title>
        <authorList>
            <person name="Mujic A.B."/>
            <person name="Kuo A."/>
            <person name="Tritt A."/>
            <person name="Lipzen A."/>
            <person name="Chen C."/>
            <person name="Johnson J."/>
            <person name="Sharma A."/>
            <person name="Barry K."/>
            <person name="Grigoriev I.V."/>
            <person name="Spatafora J.W."/>
        </authorList>
    </citation>
    <scope>NUCLEOTIDE SEQUENCE [LARGE SCALE GENOMIC DNA]</scope>
    <source>
        <strain evidence="1 2">AM-OR11-056</strain>
    </source>
</reference>
<organism evidence="1 2">
    <name type="scientific">Rhizopogon vesiculosus</name>
    <dbReference type="NCBI Taxonomy" id="180088"/>
    <lineage>
        <taxon>Eukaryota</taxon>
        <taxon>Fungi</taxon>
        <taxon>Dikarya</taxon>
        <taxon>Basidiomycota</taxon>
        <taxon>Agaricomycotina</taxon>
        <taxon>Agaricomycetes</taxon>
        <taxon>Agaricomycetidae</taxon>
        <taxon>Boletales</taxon>
        <taxon>Suillineae</taxon>
        <taxon>Rhizopogonaceae</taxon>
        <taxon>Rhizopogon</taxon>
    </lineage>
</organism>
<name>A0A1J8QKD1_9AGAM</name>
<keyword evidence="2" id="KW-1185">Reference proteome</keyword>
<dbReference type="EMBL" id="LVVM01004757">
    <property type="protein sequence ID" value="OJA12236.1"/>
    <property type="molecule type" value="Genomic_DNA"/>
</dbReference>
<dbReference type="Proteomes" id="UP000183567">
    <property type="component" value="Unassembled WGS sequence"/>
</dbReference>
<proteinExistence type="predicted"/>
<sequence>MTLSSFNTYSRALGAGPVLRPASGVTFDLTTALECSCDTRW</sequence>
<gene>
    <name evidence="1" type="ORF">AZE42_14195</name>
</gene>